<evidence type="ECO:0000313" key="1">
    <source>
        <dbReference type="EMBL" id="KAJ8259048.1"/>
    </source>
</evidence>
<dbReference type="EMBL" id="JAFJMO010000013">
    <property type="protein sequence ID" value="KAJ8259048.1"/>
    <property type="molecule type" value="Genomic_DNA"/>
</dbReference>
<accession>A0A9Q1HSX7</accession>
<proteinExistence type="predicted"/>
<evidence type="ECO:0000313" key="2">
    <source>
        <dbReference type="Proteomes" id="UP001152803"/>
    </source>
</evidence>
<organism evidence="1 2">
    <name type="scientific">Conger conger</name>
    <name type="common">Conger eel</name>
    <name type="synonym">Muraena conger</name>
    <dbReference type="NCBI Taxonomy" id="82655"/>
    <lineage>
        <taxon>Eukaryota</taxon>
        <taxon>Metazoa</taxon>
        <taxon>Chordata</taxon>
        <taxon>Craniata</taxon>
        <taxon>Vertebrata</taxon>
        <taxon>Euteleostomi</taxon>
        <taxon>Actinopterygii</taxon>
        <taxon>Neopterygii</taxon>
        <taxon>Teleostei</taxon>
        <taxon>Anguilliformes</taxon>
        <taxon>Congridae</taxon>
        <taxon>Conger</taxon>
    </lineage>
</organism>
<reference evidence="1" key="1">
    <citation type="journal article" date="2023" name="Science">
        <title>Genome structures resolve the early diversification of teleost fishes.</title>
        <authorList>
            <person name="Parey E."/>
            <person name="Louis A."/>
            <person name="Montfort J."/>
            <person name="Bouchez O."/>
            <person name="Roques C."/>
            <person name="Iampietro C."/>
            <person name="Lluch J."/>
            <person name="Castinel A."/>
            <person name="Donnadieu C."/>
            <person name="Desvignes T."/>
            <person name="Floi Bucao C."/>
            <person name="Jouanno E."/>
            <person name="Wen M."/>
            <person name="Mejri S."/>
            <person name="Dirks R."/>
            <person name="Jansen H."/>
            <person name="Henkel C."/>
            <person name="Chen W.J."/>
            <person name="Zahm M."/>
            <person name="Cabau C."/>
            <person name="Klopp C."/>
            <person name="Thompson A.W."/>
            <person name="Robinson-Rechavi M."/>
            <person name="Braasch I."/>
            <person name="Lecointre G."/>
            <person name="Bobe J."/>
            <person name="Postlethwait J.H."/>
            <person name="Berthelot C."/>
            <person name="Roest Crollius H."/>
            <person name="Guiguen Y."/>
        </authorList>
    </citation>
    <scope>NUCLEOTIDE SEQUENCE</scope>
    <source>
        <strain evidence="1">Concon-B</strain>
    </source>
</reference>
<gene>
    <name evidence="1" type="ORF">COCON_G00180600</name>
</gene>
<protein>
    <submittedName>
        <fullName evidence="1">Uncharacterized protein</fullName>
    </submittedName>
</protein>
<dbReference type="Proteomes" id="UP001152803">
    <property type="component" value="Unassembled WGS sequence"/>
</dbReference>
<sequence>MSHFGHISGIQIFESSPLAAEPVGDAKAAVSAPVAALFFILRHHFSTQRHIFYSHLVKYDCISKPRSEQPG</sequence>
<comment type="caution">
    <text evidence="1">The sequence shown here is derived from an EMBL/GenBank/DDBJ whole genome shotgun (WGS) entry which is preliminary data.</text>
</comment>
<keyword evidence="2" id="KW-1185">Reference proteome</keyword>
<dbReference type="AlphaFoldDB" id="A0A9Q1HSX7"/>
<name>A0A9Q1HSX7_CONCO</name>